<keyword evidence="3" id="KW-0540">Nuclease</keyword>
<proteinExistence type="predicted"/>
<dbReference type="InterPro" id="IPR008964">
    <property type="entry name" value="Invasin/intimin_cell_adhesion"/>
</dbReference>
<dbReference type="Pfam" id="PF02368">
    <property type="entry name" value="Big_2"/>
    <property type="match status" value="1"/>
</dbReference>
<dbReference type="InterPro" id="IPR014756">
    <property type="entry name" value="Ig_E-set"/>
</dbReference>
<dbReference type="PANTHER" id="PTHR12969:SF7">
    <property type="entry name" value="INTRAFLAGELLAR TRANSPORT PROTEIN 52 HOMOLOG"/>
    <property type="match status" value="1"/>
</dbReference>
<organism evidence="3 4">
    <name type="scientific">Paenibacillus ferrarius</name>
    <dbReference type="NCBI Taxonomy" id="1469647"/>
    <lineage>
        <taxon>Bacteria</taxon>
        <taxon>Bacillati</taxon>
        <taxon>Bacillota</taxon>
        <taxon>Bacilli</taxon>
        <taxon>Bacillales</taxon>
        <taxon>Paenibacillaceae</taxon>
        <taxon>Paenibacillus</taxon>
    </lineage>
</organism>
<dbReference type="InterPro" id="IPR039975">
    <property type="entry name" value="IFT52"/>
</dbReference>
<dbReference type="InterPro" id="IPR003343">
    <property type="entry name" value="Big_2"/>
</dbReference>
<keyword evidence="1" id="KW-0732">Signal</keyword>
<dbReference type="SUPFAM" id="SSF52317">
    <property type="entry name" value="Class I glutamine amidotransferase-like"/>
    <property type="match status" value="1"/>
</dbReference>
<dbReference type="Gene3D" id="3.40.50.880">
    <property type="match status" value="1"/>
</dbReference>
<dbReference type="Gene3D" id="3.30.1920.20">
    <property type="match status" value="1"/>
</dbReference>
<dbReference type="AlphaFoldDB" id="A0A1V4HP97"/>
<dbReference type="OrthoDB" id="9801679at2"/>
<feature type="chain" id="PRO_5038706558" evidence="1">
    <location>
        <begin position="29"/>
        <end position="1189"/>
    </location>
</feature>
<dbReference type="NCBIfam" id="NF047446">
    <property type="entry name" value="barrel_OmpL47"/>
    <property type="match status" value="1"/>
</dbReference>
<evidence type="ECO:0000256" key="1">
    <source>
        <dbReference type="SAM" id="SignalP"/>
    </source>
</evidence>
<feature type="signal peptide" evidence="1">
    <location>
        <begin position="1"/>
        <end position="28"/>
    </location>
</feature>
<dbReference type="EMBL" id="MBTG01000006">
    <property type="protein sequence ID" value="OPH59680.1"/>
    <property type="molecule type" value="Genomic_DNA"/>
</dbReference>
<dbReference type="Gene3D" id="2.60.40.1080">
    <property type="match status" value="1"/>
</dbReference>
<sequence length="1189" mass="123579">MSRLARWKAKLVKSALALTVALPLQVLVTSPLQVVMAEGPSDPAPFIEAKVVNENAGKKVLFDNTHEQTAGAADWVIDGGFSDFANALANNGYYVKELRKTTPITLSDLSGYDVFVVAESNVPYKTSEQAALAQYVQGGGSIFFIADHYNADRNKNRWDGSEVFNGYRRGAWTNPAKGMSAEESASSAMQDVASSDWLATQFGLRFRYNALGDIDANQIVAPEQAFGITTGVSKVAMHAGSTLAIIDPTKAKGIVYLPQTNAAWANAVDQGVYNGGGIAEGPYVAVAKAGAGKAGFIGDSSPVEDATPKYLREDTGAKKTTYDGFKEVNDGTLLVNMVNWLSKKESYTSLTEVSGLQLDQPTALLPFEAPAASTEPQPEPWAAPEAGYKWYDRSTFKPGSYGGPTATASAAYSFVHQATLPNAQDFQIRVVIDNLPAATTVTGYSAGIYLVTGGAQVAMIQNADGTWPAAYGYSSTFSLTSDINGHAYKDLNVRIKQGTAAAANLRLRQNSTNLKTEGVTIANVPAEPLPEEQNPIPAKIAISDARGKSAGTLVTVEGVVTTEPGAFGGQAFYLQDATGGIYVFQNLSGFHLGDTVKVTAPTALYNTELELTDPVAIAKTGVSEVPAAAVVAAVGADNQGQLVELDNVTISNIISATPAGSFEFDAANGTASTHVRVDTRTGLSQSTFPYQAGQTVNIKGVAAIFKGVYQLKPRGLSDFSAQADTTAPVTTAALSSTANAQGWFKDDVTVTLSAVDNQAGAITTNYNINSGASTVYTSPFVVQTEGLNTVGFFSTDAAGNAEAAQKLQIKLDKTAPTAVLTESGHAVGNVTNANTLKFELAASDALSGVAEQTLTLDGNAITSGQTIAAGSLAVGQHIVQYHVTDAAGNVTQASQAFNVGTGVTFSQAALSAAQTSLKPGETTATSLTGTLSNGAPADLSGAAVVYTSTNAAVAAVDAHGVVSAVANGTAQITASVTLNGKTVQTNAVTISVAKPLSVGAPGSPVLSDNNGQSGIKDGNYTVTMNMWWGNNGSIFKLYENGVLISTQALTDVSPAAQVAKVDVKGKGNGTYTYTSELINSFGTTKSSPLVVTITEASPGKPVLSQDNWDGDGNYKVTMNMWWGTNATEYRLYENGVLVDTKTLKAASPNAQSAVTTITGKAIGVYEYRSELVSAGGVTSSDKLTVNVTK</sequence>
<dbReference type="SUPFAM" id="SSF49373">
    <property type="entry name" value="Invasin/intimin cell-adhesion fragments"/>
    <property type="match status" value="1"/>
</dbReference>
<dbReference type="Proteomes" id="UP000190626">
    <property type="component" value="Unassembled WGS sequence"/>
</dbReference>
<dbReference type="STRING" id="1469647.BC351_19555"/>
<evidence type="ECO:0000313" key="4">
    <source>
        <dbReference type="Proteomes" id="UP000190626"/>
    </source>
</evidence>
<protein>
    <submittedName>
        <fullName evidence="3">Endonuclease</fullName>
    </submittedName>
</protein>
<dbReference type="InterPro" id="IPR013783">
    <property type="entry name" value="Ig-like_fold"/>
</dbReference>
<dbReference type="Gene3D" id="2.60.40.10">
    <property type="entry name" value="Immunoglobulins"/>
    <property type="match status" value="2"/>
</dbReference>
<reference evidence="4" key="1">
    <citation type="submission" date="2016-07" db="EMBL/GenBank/DDBJ databases">
        <authorList>
            <person name="Florea S."/>
            <person name="Webb J.S."/>
            <person name="Jaromczyk J."/>
            <person name="Schardl C.L."/>
        </authorList>
    </citation>
    <scope>NUCLEOTIDE SEQUENCE [LARGE SCALE GENOMIC DNA]</scope>
    <source>
        <strain evidence="4">CY1</strain>
    </source>
</reference>
<keyword evidence="3" id="KW-0255">Endonuclease</keyword>
<name>A0A1V4HP97_9BACL</name>
<evidence type="ECO:0000259" key="2">
    <source>
        <dbReference type="Pfam" id="PF02368"/>
    </source>
</evidence>
<dbReference type="GO" id="GO:0004519">
    <property type="term" value="F:endonuclease activity"/>
    <property type="evidence" value="ECO:0007669"/>
    <property type="project" value="UniProtKB-KW"/>
</dbReference>
<dbReference type="InterPro" id="IPR029062">
    <property type="entry name" value="Class_I_gatase-like"/>
</dbReference>
<dbReference type="InterPro" id="IPR058094">
    <property type="entry name" value="Ig-like_OmpL47-like"/>
</dbReference>
<keyword evidence="3" id="KW-0378">Hydrolase</keyword>
<accession>A0A1V4HP97</accession>
<comment type="caution">
    <text evidence="3">The sequence shown here is derived from an EMBL/GenBank/DDBJ whole genome shotgun (WGS) entry which is preliminary data.</text>
</comment>
<dbReference type="PANTHER" id="PTHR12969">
    <property type="entry name" value="NGD5/OSM-6/IFT52"/>
    <property type="match status" value="1"/>
</dbReference>
<dbReference type="SUPFAM" id="SSF81296">
    <property type="entry name" value="E set domains"/>
    <property type="match status" value="2"/>
</dbReference>
<dbReference type="RefSeq" id="WP_079410370.1">
    <property type="nucleotide sequence ID" value="NZ_MBTG01000006.1"/>
</dbReference>
<feature type="domain" description="BIG2" evidence="2">
    <location>
        <begin position="907"/>
        <end position="978"/>
    </location>
</feature>
<gene>
    <name evidence="3" type="ORF">BC351_19555</name>
</gene>
<evidence type="ECO:0000313" key="3">
    <source>
        <dbReference type="EMBL" id="OPH59680.1"/>
    </source>
</evidence>
<keyword evidence="4" id="KW-1185">Reference proteome</keyword>